<name>A0A0S3RKT1_PHAAN</name>
<proteinExistence type="predicted"/>
<dbReference type="EMBL" id="AP015036">
    <property type="protein sequence ID" value="BAT81105.1"/>
    <property type="molecule type" value="Genomic_DNA"/>
</dbReference>
<dbReference type="Proteomes" id="UP000291084">
    <property type="component" value="Chromosome 3"/>
</dbReference>
<dbReference type="AlphaFoldDB" id="A0A0S3RKT1"/>
<keyword evidence="2" id="KW-1185">Reference proteome</keyword>
<feature type="non-terminal residue" evidence="1">
    <location>
        <position position="1"/>
    </location>
</feature>
<reference evidence="1 2" key="1">
    <citation type="journal article" date="2015" name="Sci. Rep.">
        <title>The power of single molecule real-time sequencing technology in the de novo assembly of a eukaryotic genome.</title>
        <authorList>
            <person name="Sakai H."/>
            <person name="Naito K."/>
            <person name="Ogiso-Tanaka E."/>
            <person name="Takahashi Y."/>
            <person name="Iseki K."/>
            <person name="Muto C."/>
            <person name="Satou K."/>
            <person name="Teruya K."/>
            <person name="Shiroma A."/>
            <person name="Shimoji M."/>
            <person name="Hirano T."/>
            <person name="Itoh T."/>
            <person name="Kaga A."/>
            <person name="Tomooka N."/>
        </authorList>
    </citation>
    <scope>NUCLEOTIDE SEQUENCE [LARGE SCALE GENOMIC DNA]</scope>
    <source>
        <strain evidence="2">cv. Shumari</strain>
    </source>
</reference>
<protein>
    <submittedName>
        <fullName evidence="1">Uncharacterized protein</fullName>
    </submittedName>
</protein>
<sequence length="87" mass="9967">CYELNLYFFGPFYNYFSSQIVSNYWLKAAKLKVFGASYQVLQSCNLALLLPLAKGTALQCVCVLSVVPAIQFQTNFLFWWGVGNFCW</sequence>
<accession>A0A0S3RKT1</accession>
<organism evidence="1 2">
    <name type="scientific">Vigna angularis var. angularis</name>
    <dbReference type="NCBI Taxonomy" id="157739"/>
    <lineage>
        <taxon>Eukaryota</taxon>
        <taxon>Viridiplantae</taxon>
        <taxon>Streptophyta</taxon>
        <taxon>Embryophyta</taxon>
        <taxon>Tracheophyta</taxon>
        <taxon>Spermatophyta</taxon>
        <taxon>Magnoliopsida</taxon>
        <taxon>eudicotyledons</taxon>
        <taxon>Gunneridae</taxon>
        <taxon>Pentapetalae</taxon>
        <taxon>rosids</taxon>
        <taxon>fabids</taxon>
        <taxon>Fabales</taxon>
        <taxon>Fabaceae</taxon>
        <taxon>Papilionoideae</taxon>
        <taxon>50 kb inversion clade</taxon>
        <taxon>NPAAA clade</taxon>
        <taxon>indigoferoid/millettioid clade</taxon>
        <taxon>Phaseoleae</taxon>
        <taxon>Vigna</taxon>
    </lineage>
</organism>
<evidence type="ECO:0000313" key="2">
    <source>
        <dbReference type="Proteomes" id="UP000291084"/>
    </source>
</evidence>
<gene>
    <name evidence="1" type="primary">Vigan.03G076300</name>
    <name evidence="1" type="ORF">VIGAN_03076300</name>
</gene>
<evidence type="ECO:0000313" key="1">
    <source>
        <dbReference type="EMBL" id="BAT81105.1"/>
    </source>
</evidence>